<evidence type="ECO:0000256" key="8">
    <source>
        <dbReference type="ARBA" id="ARBA00023136"/>
    </source>
</evidence>
<evidence type="ECO:0000313" key="10">
    <source>
        <dbReference type="Proteomes" id="UP000593833"/>
    </source>
</evidence>
<evidence type="ECO:0000256" key="2">
    <source>
        <dbReference type="ARBA" id="ARBA00008835"/>
    </source>
</evidence>
<sequence>MTALASINRVLLKVAQRAEVLGAVVVMAIVFIFIVPLPTWLVDILIALNICISCLLIVLALYLPGPLAFSSFPSILLLTTMFRLALSIATTRLILLEQDAGDIVEAFGNFVVGGNLAVGLVIFMILTIVNFLVITKGSERVAEVAARFSLDAMPGKQMSIDSDLRAGLIDGAQARDKREQLSRESQLFGAMDGAMKFVKGDAIAGLVIVVINLLGGFSTGMFQHGMSAADSMALYSVLTIGDGLIAQIPALLISLTAGMIITRVAPDGRRGVTNMGAEIARQMTSEPKSWMIASVGMLAFAALPGMPTVTFIIISLMTGSIGYYLAYERKKQEQQEGSDGDAIAPEQNGEEDLRSFDPSRPYLLQFPAALNGSRLAVELMQSIRQTRNGLVANLGLTLPPFEIEFSTVLAEDELRFCVHEVPVLRATLGPWLAVEYAALSEVPHDGVRGQVAREEEEWVWLAMDHPLLTDEHLERVTAQNLILERMERAMMLSGPQFLGVQESKSVLSWLEISQPELVQELQRIMPLSRFSAVLQRLASEGVPLRAVRLIVESLVEYGQHEREPDALADYARIALKSQIFHQYSEADGLHAWLLSPQTENILREALRQTQTGVFFALDNDSSAVLISLLKQAFPMRFKRKRVLLVAQDLRSPLRTLLLEEFNHVPVLSFAELGSASKVKVLGRFDLAGDGQLHEAVA</sequence>
<dbReference type="GO" id="GO:0009306">
    <property type="term" value="P:protein secretion"/>
    <property type="evidence" value="ECO:0007669"/>
    <property type="project" value="InterPro"/>
</dbReference>
<dbReference type="OrthoDB" id="9759185at2"/>
<dbReference type="InterPro" id="IPR025505">
    <property type="entry name" value="FHIPEP_CS"/>
</dbReference>
<keyword evidence="7" id="KW-1133">Transmembrane helix</keyword>
<evidence type="ECO:0000256" key="6">
    <source>
        <dbReference type="ARBA" id="ARBA00022692"/>
    </source>
</evidence>
<dbReference type="InterPro" id="IPR006302">
    <property type="entry name" value="T3SS_HrcV"/>
</dbReference>
<gene>
    <name evidence="9" type="primary">sctV</name>
    <name evidence="9" type="ORF">IM720_04870</name>
</gene>
<dbReference type="Gene3D" id="3.40.50.12790">
    <property type="entry name" value="FHIPEP family, domain 4"/>
    <property type="match status" value="1"/>
</dbReference>
<dbReference type="InterPro" id="IPR042196">
    <property type="entry name" value="FHIPEP_4"/>
</dbReference>
<name>A0A1B3CMA7_PSEFL</name>
<dbReference type="PIRSF" id="PIRSF005419">
    <property type="entry name" value="FlhA"/>
    <property type="match status" value="1"/>
</dbReference>
<dbReference type="Proteomes" id="UP000593833">
    <property type="component" value="Chromosome"/>
</dbReference>
<protein>
    <submittedName>
        <fullName evidence="9">Type III secretion system export apparatus subunit SctV</fullName>
    </submittedName>
</protein>
<evidence type="ECO:0000256" key="3">
    <source>
        <dbReference type="ARBA" id="ARBA00022448"/>
    </source>
</evidence>
<keyword evidence="3" id="KW-0813">Transport</keyword>
<dbReference type="InterPro" id="IPR042194">
    <property type="entry name" value="FHIPEP_1"/>
</dbReference>
<dbReference type="GO" id="GO:0005886">
    <property type="term" value="C:plasma membrane"/>
    <property type="evidence" value="ECO:0007669"/>
    <property type="project" value="UniProtKB-SubCell"/>
</dbReference>
<dbReference type="Gene3D" id="3.40.30.60">
    <property type="entry name" value="FHIPEP family, domain 1"/>
    <property type="match status" value="1"/>
</dbReference>
<comment type="similarity">
    <text evidence="2">Belongs to the FHIPEP (flagella/HR/invasion proteins export pore) family.</text>
</comment>
<dbReference type="PANTHER" id="PTHR30161">
    <property type="entry name" value="FLAGELLAR EXPORT PROTEIN, MEMBRANE FLHA SUBUNIT-RELATED"/>
    <property type="match status" value="1"/>
</dbReference>
<keyword evidence="5" id="KW-0997">Cell inner membrane</keyword>
<keyword evidence="6" id="KW-0812">Transmembrane</keyword>
<keyword evidence="8" id="KW-0472">Membrane</keyword>
<dbReference type="InterPro" id="IPR001712">
    <property type="entry name" value="T3SS_FHIPEP"/>
</dbReference>
<dbReference type="PROSITE" id="PS00994">
    <property type="entry name" value="FHIPEP"/>
    <property type="match status" value="1"/>
</dbReference>
<dbReference type="PRINTS" id="PR00949">
    <property type="entry name" value="TYPE3IMAPROT"/>
</dbReference>
<organism evidence="9 10">
    <name type="scientific">Pseudomonas fluorescens</name>
    <dbReference type="NCBI Taxonomy" id="294"/>
    <lineage>
        <taxon>Bacteria</taxon>
        <taxon>Pseudomonadati</taxon>
        <taxon>Pseudomonadota</taxon>
        <taxon>Gammaproteobacteria</taxon>
        <taxon>Pseudomonadales</taxon>
        <taxon>Pseudomonadaceae</taxon>
        <taxon>Pseudomonas</taxon>
    </lineage>
</organism>
<dbReference type="Pfam" id="PF00771">
    <property type="entry name" value="FHIPEP"/>
    <property type="match status" value="1"/>
</dbReference>
<dbReference type="NCBIfam" id="TIGR01399">
    <property type="entry name" value="hrcV"/>
    <property type="match status" value="1"/>
</dbReference>
<dbReference type="PANTHER" id="PTHR30161:SF3">
    <property type="entry name" value="SECRETION SYSTEM APPARATUS PROTEIN SSAV"/>
    <property type="match status" value="1"/>
</dbReference>
<evidence type="ECO:0000256" key="7">
    <source>
        <dbReference type="ARBA" id="ARBA00022989"/>
    </source>
</evidence>
<comment type="subcellular location">
    <subcellularLocation>
        <location evidence="1">Cell inner membrane</location>
        <topology evidence="1">Multi-pass membrane protein</topology>
    </subcellularLocation>
</comment>
<dbReference type="AlphaFoldDB" id="A0A1B3CMA7"/>
<evidence type="ECO:0000256" key="4">
    <source>
        <dbReference type="ARBA" id="ARBA00022475"/>
    </source>
</evidence>
<evidence type="ECO:0000256" key="5">
    <source>
        <dbReference type="ARBA" id="ARBA00022519"/>
    </source>
</evidence>
<proteinExistence type="inferred from homology"/>
<keyword evidence="4" id="KW-1003">Cell membrane</keyword>
<accession>A0A1B3CMA7</accession>
<evidence type="ECO:0000256" key="1">
    <source>
        <dbReference type="ARBA" id="ARBA00004429"/>
    </source>
</evidence>
<reference evidence="9 10" key="1">
    <citation type="submission" date="2020-10" db="EMBL/GenBank/DDBJ databases">
        <title>Complete genome sequence of a novel Pseudomonas fluorescens strain isolated from the flower of kumarahou (Pomaderris kumeraho).</title>
        <authorList>
            <person name="Summers M.C."/>
            <person name="Nowak V."/>
            <person name="Fairhurst M.J."/>
            <person name="Owen J.G."/>
            <person name="Gerth M.L."/>
            <person name="Patrick W.M."/>
        </authorList>
    </citation>
    <scope>NUCLEOTIDE SEQUENCE [LARGE SCALE GENOMIC DNA]</scope>
    <source>
        <strain evidence="9 10">KF1</strain>
    </source>
</reference>
<dbReference type="InterPro" id="IPR042193">
    <property type="entry name" value="FHIPEP_3"/>
</dbReference>
<dbReference type="EMBL" id="CP063233">
    <property type="protein sequence ID" value="QOU06059.1"/>
    <property type="molecule type" value="Genomic_DNA"/>
</dbReference>
<evidence type="ECO:0000313" key="9">
    <source>
        <dbReference type="EMBL" id="QOU06059.1"/>
    </source>
</evidence>
<dbReference type="RefSeq" id="WP_024073272.1">
    <property type="nucleotide sequence ID" value="NZ_CP015637.1"/>
</dbReference>
<dbReference type="Gene3D" id="1.10.8.540">
    <property type="entry name" value="FHIPEP family, domain 3"/>
    <property type="match status" value="1"/>
</dbReference>